<dbReference type="PANTHER" id="PTHR11145:SF19">
    <property type="entry name" value="BTB DOMAIN-CONTAINING PROTEIN-RELATED"/>
    <property type="match status" value="1"/>
</dbReference>
<proteinExistence type="predicted"/>
<keyword evidence="3" id="KW-1185">Reference proteome</keyword>
<dbReference type="SUPFAM" id="SSF54695">
    <property type="entry name" value="POZ domain"/>
    <property type="match status" value="1"/>
</dbReference>
<dbReference type="Gene3D" id="3.30.710.10">
    <property type="entry name" value="Potassium Channel Kv1.1, Chain A"/>
    <property type="match status" value="1"/>
</dbReference>
<evidence type="ECO:0000313" key="3">
    <source>
        <dbReference type="Proteomes" id="UP001431209"/>
    </source>
</evidence>
<evidence type="ECO:0000313" key="2">
    <source>
        <dbReference type="EMBL" id="KAL0480744.1"/>
    </source>
</evidence>
<name>A0AAW2YUI1_9EUKA</name>
<reference evidence="2 3" key="1">
    <citation type="submission" date="2024-03" db="EMBL/GenBank/DDBJ databases">
        <title>The Acrasis kona genome and developmental transcriptomes reveal deep origins of eukaryotic multicellular pathways.</title>
        <authorList>
            <person name="Sheikh S."/>
            <person name="Fu C.-J."/>
            <person name="Brown M.W."/>
            <person name="Baldauf S.L."/>
        </authorList>
    </citation>
    <scope>NUCLEOTIDE SEQUENCE [LARGE SCALE GENOMIC DNA]</scope>
    <source>
        <strain evidence="2 3">ATCC MYA-3509</strain>
    </source>
</reference>
<gene>
    <name evidence="2" type="ORF">AKO1_006909</name>
</gene>
<dbReference type="GO" id="GO:0051260">
    <property type="term" value="P:protein homooligomerization"/>
    <property type="evidence" value="ECO:0007669"/>
    <property type="project" value="InterPro"/>
</dbReference>
<dbReference type="CDD" id="cd18316">
    <property type="entry name" value="BTB_POZ_KCTD-like"/>
    <property type="match status" value="1"/>
</dbReference>
<organism evidence="2 3">
    <name type="scientific">Acrasis kona</name>
    <dbReference type="NCBI Taxonomy" id="1008807"/>
    <lineage>
        <taxon>Eukaryota</taxon>
        <taxon>Discoba</taxon>
        <taxon>Heterolobosea</taxon>
        <taxon>Tetramitia</taxon>
        <taxon>Eutetramitia</taxon>
        <taxon>Acrasidae</taxon>
        <taxon>Acrasis</taxon>
    </lineage>
</organism>
<dbReference type="EMBL" id="JAOPGA020000687">
    <property type="protein sequence ID" value="KAL0480744.1"/>
    <property type="molecule type" value="Genomic_DNA"/>
</dbReference>
<dbReference type="InterPro" id="IPR045068">
    <property type="entry name" value="BACURD1-3"/>
</dbReference>
<comment type="caution">
    <text evidence="2">The sequence shown here is derived from an EMBL/GenBank/DDBJ whole genome shotgun (WGS) entry which is preliminary data.</text>
</comment>
<dbReference type="Pfam" id="PF02214">
    <property type="entry name" value="BTB_2"/>
    <property type="match status" value="1"/>
</dbReference>
<protein>
    <recommendedName>
        <fullName evidence="1">Potassium channel tetramerisation-type BTB domain-containing protein</fullName>
    </recommendedName>
</protein>
<evidence type="ECO:0000259" key="1">
    <source>
        <dbReference type="Pfam" id="PF02214"/>
    </source>
</evidence>
<dbReference type="InterPro" id="IPR011333">
    <property type="entry name" value="SKP1/BTB/POZ_sf"/>
</dbReference>
<dbReference type="PANTHER" id="PTHR11145">
    <property type="entry name" value="BTB/POZ DOMAIN-CONTAINING ADAPTER FOR CUL3-MEDIATED RHOA DEGRADATION PROTEIN FAMILY MEMBER"/>
    <property type="match status" value="1"/>
</dbReference>
<dbReference type="AlphaFoldDB" id="A0AAW2YUI1"/>
<dbReference type="Proteomes" id="UP001431209">
    <property type="component" value="Unassembled WGS sequence"/>
</dbReference>
<dbReference type="InterPro" id="IPR003131">
    <property type="entry name" value="T1-type_BTB"/>
</dbReference>
<feature type="domain" description="Potassium channel tetramerisation-type BTB" evidence="1">
    <location>
        <begin position="39"/>
        <end position="129"/>
    </location>
</feature>
<sequence>MMLRNDMDRLFRCTLKILGVKIHNAETDARMIDPTSPFKLNVGGCSFTTSIQTLRRISNTYFDEVLGEAHKPLKLCEDGSLFIDRDATNFIIILNHLRGLDVSLVVGRLEYEQRVQLLQEAQFYKLDVSMSSYFSDVLLEQILKKHLGQTVRTQVIFLQSSMSEGNFQNFFEAFGVQWMLEVDPSENISSLRFYLSAMKMHNYSINMHVEVSVGAKKHYSRNINFSENKCHVIYGHDEFDDIVMVLLMTLESYEKVQSLE</sequence>
<accession>A0AAW2YUI1</accession>